<feature type="domain" description="O-methyltransferase C-terminal" evidence="4">
    <location>
        <begin position="304"/>
        <end position="390"/>
    </location>
</feature>
<dbReference type="InterPro" id="IPR016461">
    <property type="entry name" value="COMT-like"/>
</dbReference>
<comment type="caution">
    <text evidence="5">The sequence shown here is derived from an EMBL/GenBank/DDBJ whole genome shotgun (WGS) entry which is preliminary data.</text>
</comment>
<keyword evidence="6" id="KW-1185">Reference proteome</keyword>
<dbReference type="SUPFAM" id="SSF53335">
    <property type="entry name" value="S-adenosyl-L-methionine-dependent methyltransferases"/>
    <property type="match status" value="1"/>
</dbReference>
<evidence type="ECO:0000313" key="5">
    <source>
        <dbReference type="EMBL" id="KAK7736115.1"/>
    </source>
</evidence>
<dbReference type="PANTHER" id="PTHR43712">
    <property type="entry name" value="PUTATIVE (AFU_ORTHOLOGUE AFUA_4G14580)-RELATED"/>
    <property type="match status" value="1"/>
</dbReference>
<reference evidence="5 6" key="1">
    <citation type="submission" date="2024-02" db="EMBL/GenBank/DDBJ databases">
        <title>De novo assembly and annotation of 12 fungi associated with fruit tree decline syndrome in Ontario, Canada.</title>
        <authorList>
            <person name="Sulman M."/>
            <person name="Ellouze W."/>
            <person name="Ilyukhin E."/>
        </authorList>
    </citation>
    <scope>NUCLEOTIDE SEQUENCE [LARGE SCALE GENOMIC DNA]</scope>
    <source>
        <strain evidence="5 6">M169</strain>
    </source>
</reference>
<proteinExistence type="predicted"/>
<keyword evidence="3" id="KW-0949">S-adenosyl-L-methionine</keyword>
<organism evidence="5 6">
    <name type="scientific">Diaporthe eres</name>
    <name type="common">Phomopsis oblonga</name>
    <dbReference type="NCBI Taxonomy" id="83184"/>
    <lineage>
        <taxon>Eukaryota</taxon>
        <taxon>Fungi</taxon>
        <taxon>Dikarya</taxon>
        <taxon>Ascomycota</taxon>
        <taxon>Pezizomycotina</taxon>
        <taxon>Sordariomycetes</taxon>
        <taxon>Sordariomycetidae</taxon>
        <taxon>Diaporthales</taxon>
        <taxon>Diaporthaceae</taxon>
        <taxon>Diaporthe</taxon>
        <taxon>Diaporthe eres species complex</taxon>
    </lineage>
</organism>
<dbReference type="Gene3D" id="1.10.10.10">
    <property type="entry name" value="Winged helix-like DNA-binding domain superfamily/Winged helix DNA-binding domain"/>
    <property type="match status" value="1"/>
</dbReference>
<evidence type="ECO:0000256" key="2">
    <source>
        <dbReference type="ARBA" id="ARBA00022679"/>
    </source>
</evidence>
<keyword evidence="2" id="KW-0808">Transferase</keyword>
<dbReference type="PROSITE" id="PS51683">
    <property type="entry name" value="SAM_OMT_II"/>
    <property type="match status" value="1"/>
</dbReference>
<dbReference type="InterPro" id="IPR036388">
    <property type="entry name" value="WH-like_DNA-bd_sf"/>
</dbReference>
<evidence type="ECO:0000313" key="6">
    <source>
        <dbReference type="Proteomes" id="UP001430848"/>
    </source>
</evidence>
<sequence>MADPKTLVEQLRLLVESPDAFQADEAQKQELLKLSRQAAAALESPFETLQRLVYSPLPLVVARICQDRRVFATLAANENVAGVSSATLVTASGLQPSVLEPIMDYACVQGMAAEVSQGQYVATKLTHMLLVPVFVDGVTHFHDNCLPGFTALHRALTEGDGRSNAFKLGQNSSEDFYTWMDTHPVQQRAFHNFMKEQFASLPTWLDVVSFATEFAQDSQPDDVVFVDVGGGNGSQCAALKRSLPELRGRVVLQDHSYVLEKALEVGGMEKMPHDFFTEQPVKGRYESPEDLRCSKSAESDRLGAHVYYFRQIIHNFDDAACVRILESQVPALGPDSVIVIDDKVLSDNKPPAGTPGIEYTAALNIAMKVMFDAQERRETHWRRLLDQAGLRIKDIRKYTRSDDAVIIAAKKPQLG</sequence>
<dbReference type="Pfam" id="PF00891">
    <property type="entry name" value="Methyltransf_2"/>
    <property type="match status" value="1"/>
</dbReference>
<evidence type="ECO:0000256" key="1">
    <source>
        <dbReference type="ARBA" id="ARBA00022603"/>
    </source>
</evidence>
<gene>
    <name evidence="5" type="ORF">SLS63_003636</name>
</gene>
<keyword evidence="1" id="KW-0489">Methyltransferase</keyword>
<evidence type="ECO:0000259" key="4">
    <source>
        <dbReference type="Pfam" id="PF00891"/>
    </source>
</evidence>
<dbReference type="EMBL" id="JAKNSF020000011">
    <property type="protein sequence ID" value="KAK7736115.1"/>
    <property type="molecule type" value="Genomic_DNA"/>
</dbReference>
<name>A0ABR1PGT6_DIAER</name>
<dbReference type="PANTHER" id="PTHR43712:SF2">
    <property type="entry name" value="O-METHYLTRANSFERASE CICE"/>
    <property type="match status" value="1"/>
</dbReference>
<dbReference type="InterPro" id="IPR029063">
    <property type="entry name" value="SAM-dependent_MTases_sf"/>
</dbReference>
<dbReference type="Gene3D" id="3.40.50.150">
    <property type="entry name" value="Vaccinia Virus protein VP39"/>
    <property type="match status" value="1"/>
</dbReference>
<dbReference type="InterPro" id="IPR001077">
    <property type="entry name" value="COMT_C"/>
</dbReference>
<accession>A0ABR1PGT6</accession>
<dbReference type="Proteomes" id="UP001430848">
    <property type="component" value="Unassembled WGS sequence"/>
</dbReference>
<protein>
    <recommendedName>
        <fullName evidence="4">O-methyltransferase C-terminal domain-containing protein</fullName>
    </recommendedName>
</protein>
<evidence type="ECO:0000256" key="3">
    <source>
        <dbReference type="ARBA" id="ARBA00022691"/>
    </source>
</evidence>